<evidence type="ECO:0000256" key="3">
    <source>
        <dbReference type="ARBA" id="ARBA00022618"/>
    </source>
</evidence>
<dbReference type="GO" id="GO:0000776">
    <property type="term" value="C:kinetochore"/>
    <property type="evidence" value="ECO:0007669"/>
    <property type="project" value="TreeGrafter"/>
</dbReference>
<evidence type="ECO:0000256" key="2">
    <source>
        <dbReference type="ARBA" id="ARBA00008029"/>
    </source>
</evidence>
<dbReference type="GO" id="GO:0051315">
    <property type="term" value="P:attachment of mitotic spindle microtubules to kinetochore"/>
    <property type="evidence" value="ECO:0007669"/>
    <property type="project" value="TreeGrafter"/>
</dbReference>
<protein>
    <submittedName>
        <fullName evidence="8">Putative paramyosin</fullName>
    </submittedName>
</protein>
<evidence type="ECO:0000256" key="4">
    <source>
        <dbReference type="ARBA" id="ARBA00022776"/>
    </source>
</evidence>
<accession>A0A2R5LAY9</accession>
<comment type="similarity">
    <text evidence="2">Belongs to the MAD1 family.</text>
</comment>
<feature type="coiled-coil region" evidence="7">
    <location>
        <begin position="366"/>
        <end position="404"/>
    </location>
</feature>
<dbReference type="PANTHER" id="PTHR23168:SF0">
    <property type="entry name" value="MITOTIC SPINDLE ASSEMBLY CHECKPOINT PROTEIN MAD1"/>
    <property type="match status" value="1"/>
</dbReference>
<comment type="subcellular location">
    <subcellularLocation>
        <location evidence="1">Nucleus</location>
    </subcellularLocation>
</comment>
<dbReference type="InterPro" id="IPR008672">
    <property type="entry name" value="Mad1"/>
</dbReference>
<feature type="coiled-coil region" evidence="7">
    <location>
        <begin position="522"/>
        <end position="599"/>
    </location>
</feature>
<evidence type="ECO:0000256" key="1">
    <source>
        <dbReference type="ARBA" id="ARBA00004123"/>
    </source>
</evidence>
<keyword evidence="5" id="KW-0539">Nucleus</keyword>
<dbReference type="GO" id="GO:0007094">
    <property type="term" value="P:mitotic spindle assembly checkpoint signaling"/>
    <property type="evidence" value="ECO:0007669"/>
    <property type="project" value="InterPro"/>
</dbReference>
<dbReference type="PANTHER" id="PTHR23168">
    <property type="entry name" value="MITOTIC SPINDLE ASSEMBLY CHECKPOINT PROTEIN MAD1 MITOTIC ARREST DEFICIENT-LIKE PROTEIN 1"/>
    <property type="match status" value="1"/>
</dbReference>
<proteinExistence type="inferred from homology"/>
<dbReference type="GO" id="GO:0072686">
    <property type="term" value="C:mitotic spindle"/>
    <property type="evidence" value="ECO:0007669"/>
    <property type="project" value="TreeGrafter"/>
</dbReference>
<dbReference type="GO" id="GO:0005635">
    <property type="term" value="C:nuclear envelope"/>
    <property type="evidence" value="ECO:0007669"/>
    <property type="project" value="TreeGrafter"/>
</dbReference>
<organism evidence="8">
    <name type="scientific">Ornithodoros turicata</name>
    <dbReference type="NCBI Taxonomy" id="34597"/>
    <lineage>
        <taxon>Eukaryota</taxon>
        <taxon>Metazoa</taxon>
        <taxon>Ecdysozoa</taxon>
        <taxon>Arthropoda</taxon>
        <taxon>Chelicerata</taxon>
        <taxon>Arachnida</taxon>
        <taxon>Acari</taxon>
        <taxon>Parasitiformes</taxon>
        <taxon>Ixodida</taxon>
        <taxon>Ixodoidea</taxon>
        <taxon>Argasidae</taxon>
        <taxon>Ornithodorinae</taxon>
        <taxon>Ornithodoros</taxon>
    </lineage>
</organism>
<keyword evidence="4" id="KW-0498">Mitosis</keyword>
<name>A0A2R5LAY9_9ACAR</name>
<keyword evidence="3" id="KW-0132">Cell division</keyword>
<sequence length="693" mass="80031">MAYGRDNTRVIKALEDYKALLKSGASDSGSLDDNSITRKLTFDESMTQTEQTMYRSRLDLENQVRALKAQLLERKAEVERLKVEHSWDEPARKKICVAHQREVDSLQEHLQKEKEKNEDLKQQLIKALEKDAKNRSQYSQLKQQFNSEKLELEEKLRVSQKDCNTLATALEEHVQESSDATSSLEAEVKRLNMEEILLRSELKRAEEKEALLTKQLQEKQSAMSEAQASILQLQTANLRIRELERQLSEQEETTRLAKIMKSDLEELPRLRKENAEIKEENRLHRQTRLNVGLMEEQLDTARQKVAQHEALQQRFAQQAVEMEQLKQTLASWEALVQFSKDLKSPCSVKERITRSKETQLLLSDQVAQLKAQNGTMELKLQAALHEEEKLKTELGKLNKSYEEQTTLLRRVQRRLLMAGQEREAYKGLLDSFQRETTVDLNSALTKQMQSLEAVVENYRHTLEQAEKEIAQLRSSKGTTCVQSASLQDAEVQTDPIRVADEEKREGALKIVHLKDNPLEVAHRQRLEAAKKLEEENELLQARIKILERYGCTQDVTAKVQQSLQQGEDLLQVKSLGEQLKAAETKNRRLLEAFKRTSKEFREVCYLLTGYRIDIPEKGKYRLSHMYAELQGDNLYFEMVGDKLNLLESNYSAQLGSLIETYLHKHHSIPAFLSALTMQLFGQQTCVELEETVL</sequence>
<evidence type="ECO:0000256" key="5">
    <source>
        <dbReference type="ARBA" id="ARBA00023242"/>
    </source>
</evidence>
<dbReference type="Gene3D" id="3.30.457.60">
    <property type="match status" value="1"/>
</dbReference>
<dbReference type="EMBL" id="GGLE01002502">
    <property type="protein sequence ID" value="MBY06628.1"/>
    <property type="molecule type" value="Transcribed_RNA"/>
</dbReference>
<dbReference type="GO" id="GO:0051301">
    <property type="term" value="P:cell division"/>
    <property type="evidence" value="ECO:0007669"/>
    <property type="project" value="UniProtKB-KW"/>
</dbReference>
<evidence type="ECO:0000256" key="7">
    <source>
        <dbReference type="SAM" id="Coils"/>
    </source>
</evidence>
<keyword evidence="6" id="KW-0131">Cell cycle</keyword>
<reference evidence="8" key="1">
    <citation type="submission" date="2018-03" db="EMBL/GenBank/DDBJ databases">
        <title>The relapsing fever spirochete Borrelia turicatae persists in the highly oxidative environment of its soft-bodied tick vector.</title>
        <authorList>
            <person name="Bourret T.J."/>
            <person name="Boyle W.K."/>
            <person name="Valenzuela J.G."/>
            <person name="Oliveira F."/>
            <person name="Lopez J.E."/>
        </authorList>
    </citation>
    <scope>NUCLEOTIDE SEQUENCE</scope>
    <source>
        <strain evidence="8">Kansas strain/isolate</strain>
        <tissue evidence="8">Salivary glands</tissue>
    </source>
</reference>
<evidence type="ECO:0000256" key="6">
    <source>
        <dbReference type="ARBA" id="ARBA00023306"/>
    </source>
</evidence>
<keyword evidence="7" id="KW-0175">Coiled coil</keyword>
<dbReference type="Pfam" id="PF05557">
    <property type="entry name" value="MAD"/>
    <property type="match status" value="2"/>
</dbReference>
<evidence type="ECO:0000313" key="8">
    <source>
        <dbReference type="EMBL" id="MBY06628.1"/>
    </source>
</evidence>
<feature type="coiled-coil region" evidence="7">
    <location>
        <begin position="441"/>
        <end position="475"/>
    </location>
</feature>
<feature type="coiled-coil region" evidence="7">
    <location>
        <begin position="57"/>
        <end position="328"/>
    </location>
</feature>
<dbReference type="Gene3D" id="1.20.5.170">
    <property type="match status" value="1"/>
</dbReference>
<dbReference type="Gene3D" id="6.10.250.90">
    <property type="match status" value="1"/>
</dbReference>
<dbReference type="AlphaFoldDB" id="A0A2R5LAY9"/>